<sequence length="462" mass="51590">MYTSHEDIGYDFEDDPKDKKTLKPHPDIDRGWAWMMVLSSFFVHILIMGSQMALGVLNVEWLEEFHQSRGLTAWVSSLSMGITLIVGLGSGMAYLPAVVMVGKYFQKRRALAQGLSTTGTGFGTFLMTLLLKYLCAEYGWRNAMFIQGAVSLNLCVCGALMRPLSPWKGGNNPGRKDPRVLPELSTDSVKSNGQLGRTEERDAGLGNEDTLCDLQAQECPDQARHRKNMCALRVLKMVSQLTVRVRKGFSDWYLGYFGTASLFTNRMFVAFIFWALFAYSSFVIPFIHLPEIVNLYNLSEQNDVFPLTSIIAIVHIFGKVILGIVADLPCISIWNVFLMANFTLVVSIFILPLMHTYAGLAVICALIGFSSGYFSLMPVVTEDLVGIEHLANAYGIIICANGISALLGPPFAGWIYDITQKYDFSFYICGLLYMVGILFLLIQPCIRIIEQSRRKYMDGAHV</sequence>
<accession>A0ABD2E7Y0</accession>
<dbReference type="Proteomes" id="UP001610411">
    <property type="component" value="Unassembled WGS sequence"/>
</dbReference>
<feature type="transmembrane region" description="Helical" evidence="3">
    <location>
        <begin position="74"/>
        <end position="98"/>
    </location>
</feature>
<dbReference type="PANTHER" id="PTHR11360:SF239">
    <property type="entry name" value="MONOCARBOXYLATE TRANSPORTER 14"/>
    <property type="match status" value="1"/>
</dbReference>
<feature type="compositionally biased region" description="Polar residues" evidence="2">
    <location>
        <begin position="185"/>
        <end position="195"/>
    </location>
</feature>
<evidence type="ECO:0000313" key="5">
    <source>
        <dbReference type="EMBL" id="KAL2775270.1"/>
    </source>
</evidence>
<dbReference type="PROSITE" id="PS50850">
    <property type="entry name" value="MFS"/>
    <property type="match status" value="1"/>
</dbReference>
<dbReference type="SUPFAM" id="SSF103473">
    <property type="entry name" value="MFS general substrate transporter"/>
    <property type="match status" value="1"/>
</dbReference>
<evidence type="ECO:0000256" key="2">
    <source>
        <dbReference type="SAM" id="MobiDB-lite"/>
    </source>
</evidence>
<dbReference type="Pfam" id="PF07690">
    <property type="entry name" value="MFS_1"/>
    <property type="match status" value="1"/>
</dbReference>
<dbReference type="InterPro" id="IPR020846">
    <property type="entry name" value="MFS_dom"/>
</dbReference>
<keyword evidence="3" id="KW-0472">Membrane</keyword>
<dbReference type="InterPro" id="IPR011701">
    <property type="entry name" value="MFS"/>
</dbReference>
<dbReference type="InterPro" id="IPR036259">
    <property type="entry name" value="MFS_trans_sf"/>
</dbReference>
<feature type="transmembrane region" description="Helical" evidence="3">
    <location>
        <begin position="333"/>
        <end position="351"/>
    </location>
</feature>
<comment type="caution">
    <text evidence="5">The sequence shown here is derived from an EMBL/GenBank/DDBJ whole genome shotgun (WGS) entry which is preliminary data.</text>
</comment>
<feature type="transmembrane region" description="Helical" evidence="3">
    <location>
        <begin position="392"/>
        <end position="412"/>
    </location>
</feature>
<keyword evidence="6" id="KW-1185">Reference proteome</keyword>
<comment type="subcellular location">
    <subcellularLocation>
        <location evidence="1">Membrane</location>
        <topology evidence="1">Multi-pass membrane protein</topology>
    </subcellularLocation>
</comment>
<dbReference type="FunFam" id="1.20.1250.20:FF:001028">
    <property type="entry name" value="Solute carrier family 16 member 14"/>
    <property type="match status" value="1"/>
</dbReference>
<dbReference type="InterPro" id="IPR050327">
    <property type="entry name" value="Proton-linked_MCT"/>
</dbReference>
<evidence type="ECO:0000313" key="6">
    <source>
        <dbReference type="Proteomes" id="UP001610411"/>
    </source>
</evidence>
<dbReference type="EMBL" id="JBFSEQ010000006">
    <property type="protein sequence ID" value="KAL2775270.1"/>
    <property type="molecule type" value="Genomic_DNA"/>
</dbReference>
<keyword evidence="3" id="KW-0812">Transmembrane</keyword>
<evidence type="ECO:0000256" key="1">
    <source>
        <dbReference type="ARBA" id="ARBA00004141"/>
    </source>
</evidence>
<feature type="transmembrane region" description="Helical" evidence="3">
    <location>
        <begin position="357"/>
        <end position="380"/>
    </location>
</feature>
<dbReference type="GO" id="GO:0016020">
    <property type="term" value="C:membrane"/>
    <property type="evidence" value="ECO:0007669"/>
    <property type="project" value="UniProtKB-SubCell"/>
</dbReference>
<protein>
    <submittedName>
        <fullName evidence="5">Monocarboxylate transporter 14</fullName>
    </submittedName>
</protein>
<feature type="region of interest" description="Disordered" evidence="2">
    <location>
        <begin position="168"/>
        <end position="204"/>
    </location>
</feature>
<feature type="transmembrane region" description="Helical" evidence="3">
    <location>
        <begin position="32"/>
        <end position="54"/>
    </location>
</feature>
<proteinExistence type="predicted"/>
<name>A0ABD2E7Y0_DAUMA</name>
<feature type="transmembrane region" description="Helical" evidence="3">
    <location>
        <begin position="110"/>
        <end position="131"/>
    </location>
</feature>
<organism evidence="5 6">
    <name type="scientific">Daubentonia madagascariensis</name>
    <name type="common">Aye-aye</name>
    <name type="synonym">Sciurus madagascariensis</name>
    <dbReference type="NCBI Taxonomy" id="31869"/>
    <lineage>
        <taxon>Eukaryota</taxon>
        <taxon>Metazoa</taxon>
        <taxon>Chordata</taxon>
        <taxon>Craniata</taxon>
        <taxon>Vertebrata</taxon>
        <taxon>Euteleostomi</taxon>
        <taxon>Mammalia</taxon>
        <taxon>Eutheria</taxon>
        <taxon>Euarchontoglires</taxon>
        <taxon>Primates</taxon>
        <taxon>Strepsirrhini</taxon>
        <taxon>Chiromyiformes</taxon>
        <taxon>Daubentoniidae</taxon>
        <taxon>Daubentonia</taxon>
    </lineage>
</organism>
<feature type="transmembrane region" description="Helical" evidence="3">
    <location>
        <begin position="307"/>
        <end position="326"/>
    </location>
</feature>
<gene>
    <name evidence="5" type="ORF">WCI35_018355</name>
</gene>
<keyword evidence="3" id="KW-1133">Transmembrane helix</keyword>
<dbReference type="PANTHER" id="PTHR11360">
    <property type="entry name" value="MONOCARBOXYLATE TRANSPORTER"/>
    <property type="match status" value="1"/>
</dbReference>
<reference evidence="5 6" key="1">
    <citation type="journal article" date="2024" name="G3 (Bethesda)">
        <title>A hybrid genome assembly of the endangered aye-aye (Daubentonia madagascariensis).</title>
        <authorList>
            <person name="Versoza C.J."/>
            <person name="Pfeifer S.P."/>
        </authorList>
    </citation>
    <scope>NUCLEOTIDE SEQUENCE [LARGE SCALE GENOMIC DNA]</scope>
    <source>
        <strain evidence="5">6821</strain>
    </source>
</reference>
<feature type="transmembrane region" description="Helical" evidence="3">
    <location>
        <begin position="424"/>
        <end position="446"/>
    </location>
</feature>
<dbReference type="AlphaFoldDB" id="A0ABD2E7Y0"/>
<evidence type="ECO:0000259" key="4">
    <source>
        <dbReference type="PROSITE" id="PS50850"/>
    </source>
</evidence>
<evidence type="ECO:0000256" key="3">
    <source>
        <dbReference type="SAM" id="Phobius"/>
    </source>
</evidence>
<feature type="domain" description="Major facilitator superfamily (MFS) profile" evidence="4">
    <location>
        <begin position="266"/>
        <end position="462"/>
    </location>
</feature>
<feature type="transmembrane region" description="Helical" evidence="3">
    <location>
        <begin position="267"/>
        <end position="287"/>
    </location>
</feature>
<dbReference type="Gene3D" id="1.20.1250.20">
    <property type="entry name" value="MFS general substrate transporter like domains"/>
    <property type="match status" value="1"/>
</dbReference>